<organism evidence="1 2">
    <name type="scientific">Coniosporium uncinatum</name>
    <dbReference type="NCBI Taxonomy" id="93489"/>
    <lineage>
        <taxon>Eukaryota</taxon>
        <taxon>Fungi</taxon>
        <taxon>Dikarya</taxon>
        <taxon>Ascomycota</taxon>
        <taxon>Pezizomycotina</taxon>
        <taxon>Dothideomycetes</taxon>
        <taxon>Dothideomycetes incertae sedis</taxon>
        <taxon>Coniosporium</taxon>
    </lineage>
</organism>
<evidence type="ECO:0000313" key="1">
    <source>
        <dbReference type="EMBL" id="KAK3076260.1"/>
    </source>
</evidence>
<comment type="caution">
    <text evidence="1">The sequence shown here is derived from an EMBL/GenBank/DDBJ whole genome shotgun (WGS) entry which is preliminary data.</text>
</comment>
<sequence length="103" mass="11660">MAGVSLSILTSLSPEYHNLPVHDADEQIKKHIKNLRTIHPGQLTKRQAENDPLEILPPDVHSISYLYILMTRVSALQQSKSWKIVPPQLQPDGELWGLIVTFL</sequence>
<reference evidence="1" key="1">
    <citation type="submission" date="2024-09" db="EMBL/GenBank/DDBJ databases">
        <title>Black Yeasts Isolated from many extreme environments.</title>
        <authorList>
            <person name="Coleine C."/>
            <person name="Stajich J.E."/>
            <person name="Selbmann L."/>
        </authorList>
    </citation>
    <scope>NUCLEOTIDE SEQUENCE</scope>
    <source>
        <strain evidence="1">CCFEE 5737</strain>
    </source>
</reference>
<protein>
    <submittedName>
        <fullName evidence="1">Uncharacterized protein</fullName>
    </submittedName>
</protein>
<evidence type="ECO:0000313" key="2">
    <source>
        <dbReference type="Proteomes" id="UP001186974"/>
    </source>
</evidence>
<accession>A0ACC3DI91</accession>
<dbReference type="Proteomes" id="UP001186974">
    <property type="component" value="Unassembled WGS sequence"/>
</dbReference>
<gene>
    <name evidence="1" type="ORF">LTS18_013485</name>
</gene>
<keyword evidence="2" id="KW-1185">Reference proteome</keyword>
<dbReference type="EMBL" id="JAWDJW010004174">
    <property type="protein sequence ID" value="KAK3076260.1"/>
    <property type="molecule type" value="Genomic_DNA"/>
</dbReference>
<proteinExistence type="predicted"/>
<feature type="non-terminal residue" evidence="1">
    <location>
        <position position="103"/>
    </location>
</feature>
<name>A0ACC3DI91_9PEZI</name>